<dbReference type="InterPro" id="IPR004875">
    <property type="entry name" value="DDE_SF_endonuclease_dom"/>
</dbReference>
<name>A0A8H5FGT5_9AGAR</name>
<sequence length="95" mass="10819">MVLVDRDQKDVKMLEDGDREMATMIECLSADGTCIHSNVIFKANRQDHSWGANNPGNASISLSPKGWTDQELGFKWLQRDFDPVTWAKLKSDDEY</sequence>
<proteinExistence type="predicted"/>
<comment type="caution">
    <text evidence="2">The sequence shown here is derived from an EMBL/GenBank/DDBJ whole genome shotgun (WGS) entry which is preliminary data.</text>
</comment>
<dbReference type="OrthoDB" id="3265672at2759"/>
<feature type="domain" description="DDE-1" evidence="1">
    <location>
        <begin position="19"/>
        <end position="86"/>
    </location>
</feature>
<dbReference type="EMBL" id="JAACJM010000225">
    <property type="protein sequence ID" value="KAF5336670.1"/>
    <property type="molecule type" value="Genomic_DNA"/>
</dbReference>
<evidence type="ECO:0000259" key="1">
    <source>
        <dbReference type="Pfam" id="PF03184"/>
    </source>
</evidence>
<organism evidence="2 3">
    <name type="scientific">Tetrapyrgos nigripes</name>
    <dbReference type="NCBI Taxonomy" id="182062"/>
    <lineage>
        <taxon>Eukaryota</taxon>
        <taxon>Fungi</taxon>
        <taxon>Dikarya</taxon>
        <taxon>Basidiomycota</taxon>
        <taxon>Agaricomycotina</taxon>
        <taxon>Agaricomycetes</taxon>
        <taxon>Agaricomycetidae</taxon>
        <taxon>Agaricales</taxon>
        <taxon>Marasmiineae</taxon>
        <taxon>Marasmiaceae</taxon>
        <taxon>Tetrapyrgos</taxon>
    </lineage>
</organism>
<protein>
    <recommendedName>
        <fullName evidence="1">DDE-1 domain-containing protein</fullName>
    </recommendedName>
</protein>
<accession>A0A8H5FGT5</accession>
<reference evidence="2 3" key="1">
    <citation type="journal article" date="2020" name="ISME J.">
        <title>Uncovering the hidden diversity of litter-decomposition mechanisms in mushroom-forming fungi.</title>
        <authorList>
            <person name="Floudas D."/>
            <person name="Bentzer J."/>
            <person name="Ahren D."/>
            <person name="Johansson T."/>
            <person name="Persson P."/>
            <person name="Tunlid A."/>
        </authorList>
    </citation>
    <scope>NUCLEOTIDE SEQUENCE [LARGE SCALE GENOMIC DNA]</scope>
    <source>
        <strain evidence="2 3">CBS 291.85</strain>
    </source>
</reference>
<keyword evidence="3" id="KW-1185">Reference proteome</keyword>
<dbReference type="AlphaFoldDB" id="A0A8H5FGT5"/>
<dbReference type="GO" id="GO:0003676">
    <property type="term" value="F:nucleic acid binding"/>
    <property type="evidence" value="ECO:0007669"/>
    <property type="project" value="InterPro"/>
</dbReference>
<dbReference type="Pfam" id="PF03184">
    <property type="entry name" value="DDE_1"/>
    <property type="match status" value="1"/>
</dbReference>
<dbReference type="Proteomes" id="UP000559256">
    <property type="component" value="Unassembled WGS sequence"/>
</dbReference>
<evidence type="ECO:0000313" key="2">
    <source>
        <dbReference type="EMBL" id="KAF5336670.1"/>
    </source>
</evidence>
<gene>
    <name evidence="2" type="ORF">D9758_015664</name>
</gene>
<evidence type="ECO:0000313" key="3">
    <source>
        <dbReference type="Proteomes" id="UP000559256"/>
    </source>
</evidence>